<dbReference type="AlphaFoldDB" id="A0A1H9Y8B5"/>
<feature type="transmembrane region" description="Helical" evidence="1">
    <location>
        <begin position="50"/>
        <end position="74"/>
    </location>
</feature>
<protein>
    <submittedName>
        <fullName evidence="2">Uncharacterized protein</fullName>
    </submittedName>
</protein>
<evidence type="ECO:0000313" key="2">
    <source>
        <dbReference type="EMBL" id="SES65063.1"/>
    </source>
</evidence>
<organism evidence="2 3">
    <name type="scientific">Oceanobacillus limi</name>
    <dbReference type="NCBI Taxonomy" id="930131"/>
    <lineage>
        <taxon>Bacteria</taxon>
        <taxon>Bacillati</taxon>
        <taxon>Bacillota</taxon>
        <taxon>Bacilli</taxon>
        <taxon>Bacillales</taxon>
        <taxon>Bacillaceae</taxon>
        <taxon>Oceanobacillus</taxon>
    </lineage>
</organism>
<gene>
    <name evidence="2" type="ORF">SAMN05216389_101252</name>
</gene>
<keyword evidence="3" id="KW-1185">Reference proteome</keyword>
<dbReference type="STRING" id="930131.SAMN05216389_101252"/>
<feature type="transmembrane region" description="Helical" evidence="1">
    <location>
        <begin position="9"/>
        <end position="30"/>
    </location>
</feature>
<reference evidence="2 3" key="1">
    <citation type="submission" date="2016-10" db="EMBL/GenBank/DDBJ databases">
        <authorList>
            <person name="de Groot N.N."/>
        </authorList>
    </citation>
    <scope>NUCLEOTIDE SEQUENCE [LARGE SCALE GENOMIC DNA]</scope>
    <source>
        <strain evidence="2 3">IBRC-M 10780</strain>
    </source>
</reference>
<dbReference type="Proteomes" id="UP000198618">
    <property type="component" value="Unassembled WGS sequence"/>
</dbReference>
<dbReference type="RefSeq" id="WP_090866009.1">
    <property type="nucleotide sequence ID" value="NZ_FOHE01000001.1"/>
</dbReference>
<keyword evidence="1" id="KW-1133">Transmembrane helix</keyword>
<evidence type="ECO:0000313" key="3">
    <source>
        <dbReference type="Proteomes" id="UP000198618"/>
    </source>
</evidence>
<name>A0A1H9Y8B5_9BACI</name>
<proteinExistence type="predicted"/>
<sequence length="183" mass="20625">MKENQVAKILYIIGIAQIGIGFVLGLIVGATETVIYGPNGFGQVQSGFNFSIFITWTLGGFVSGMLFIGFSEVIKLLHEINWKMKVPESGKAEGLMLDTNQKQVNVTVNWELEEAELEKIKDFYQEEEIIEIIPANIEGYCVVKLQQETGRMIRIVEVSGFGVEEINEGKTKKKIIRWYNELS</sequence>
<keyword evidence="1" id="KW-0812">Transmembrane</keyword>
<dbReference type="EMBL" id="FOHE01000001">
    <property type="protein sequence ID" value="SES65063.1"/>
    <property type="molecule type" value="Genomic_DNA"/>
</dbReference>
<accession>A0A1H9Y8B5</accession>
<keyword evidence="1" id="KW-0472">Membrane</keyword>
<dbReference type="OrthoDB" id="2719693at2"/>
<evidence type="ECO:0000256" key="1">
    <source>
        <dbReference type="SAM" id="Phobius"/>
    </source>
</evidence>